<evidence type="ECO:0000313" key="2">
    <source>
        <dbReference type="EMBL" id="KAG6423470.1"/>
    </source>
</evidence>
<dbReference type="EMBL" id="PNBA02000005">
    <property type="protein sequence ID" value="KAG6423470.1"/>
    <property type="molecule type" value="Genomic_DNA"/>
</dbReference>
<dbReference type="Proteomes" id="UP000298416">
    <property type="component" value="Unassembled WGS sequence"/>
</dbReference>
<dbReference type="InterPro" id="IPR001806">
    <property type="entry name" value="Small_GTPase"/>
</dbReference>
<name>A0A8X8Y4H0_SALSN</name>
<gene>
    <name evidence="2" type="ORF">SASPL_113866</name>
</gene>
<dbReference type="Pfam" id="PF00071">
    <property type="entry name" value="Ras"/>
    <property type="match status" value="1"/>
</dbReference>
<sequence length="283" mass="32098">MKQQQWQQLCRKKTQFNIKKKFLWRISILRRYVLSVWSQFLACWSGKISGNYRSLPPNSSDTTTTVSSSSSPPPSTAGLISLRLSYGKDSSDLVSLKISLFGDSNIGKTMCIWVKTKYAGIKKRDEENAGMGINRVDKILDVKGARICYSIWDVGGDESSGDQIPIASKDSVAMLFMFDLTSRRTLKSVIRWYQEASKYNQTAVPVFIGTKFDEFMQLPIALQWTIASQARGYAKALNAPLFFSSAKYNINVNKVFKFITSKLFNLNWKLERNLTIGEPIIDF</sequence>
<accession>A0A8X8Y4H0</accession>
<dbReference type="SUPFAM" id="SSF52540">
    <property type="entry name" value="P-loop containing nucleoside triphosphate hydrolases"/>
    <property type="match status" value="1"/>
</dbReference>
<evidence type="ECO:0008006" key="4">
    <source>
        <dbReference type="Google" id="ProtNLM"/>
    </source>
</evidence>
<dbReference type="PANTHER" id="PTHR47978">
    <property type="match status" value="1"/>
</dbReference>
<dbReference type="InterPro" id="IPR027417">
    <property type="entry name" value="P-loop_NTPase"/>
</dbReference>
<evidence type="ECO:0000256" key="1">
    <source>
        <dbReference type="ARBA" id="ARBA00022741"/>
    </source>
</evidence>
<keyword evidence="1" id="KW-0547">Nucleotide-binding</keyword>
<evidence type="ECO:0000313" key="3">
    <source>
        <dbReference type="Proteomes" id="UP000298416"/>
    </source>
</evidence>
<reference evidence="2" key="1">
    <citation type="submission" date="2018-01" db="EMBL/GenBank/DDBJ databases">
        <authorList>
            <person name="Mao J.F."/>
        </authorList>
    </citation>
    <scope>NUCLEOTIDE SEQUENCE</scope>
    <source>
        <strain evidence="2">Huo1</strain>
        <tissue evidence="2">Leaf</tissue>
    </source>
</reference>
<dbReference type="SMART" id="SM00175">
    <property type="entry name" value="RAB"/>
    <property type="match status" value="1"/>
</dbReference>
<protein>
    <recommendedName>
        <fullName evidence="4">Rab family, other</fullName>
    </recommendedName>
</protein>
<keyword evidence="3" id="KW-1185">Reference proteome</keyword>
<dbReference type="PROSITE" id="PS51419">
    <property type="entry name" value="RAB"/>
    <property type="match status" value="1"/>
</dbReference>
<dbReference type="GO" id="GO:0005525">
    <property type="term" value="F:GTP binding"/>
    <property type="evidence" value="ECO:0007669"/>
    <property type="project" value="InterPro"/>
</dbReference>
<dbReference type="GO" id="GO:0003924">
    <property type="term" value="F:GTPase activity"/>
    <property type="evidence" value="ECO:0007669"/>
    <property type="project" value="InterPro"/>
</dbReference>
<proteinExistence type="predicted"/>
<dbReference type="AlphaFoldDB" id="A0A8X8Y4H0"/>
<comment type="caution">
    <text evidence="2">The sequence shown here is derived from an EMBL/GenBank/DDBJ whole genome shotgun (WGS) entry which is preliminary data.</text>
</comment>
<dbReference type="Gene3D" id="3.40.50.300">
    <property type="entry name" value="P-loop containing nucleotide triphosphate hydrolases"/>
    <property type="match status" value="1"/>
</dbReference>
<dbReference type="PRINTS" id="PR00449">
    <property type="entry name" value="RASTRNSFRMNG"/>
</dbReference>
<reference evidence="2" key="2">
    <citation type="submission" date="2020-08" db="EMBL/GenBank/DDBJ databases">
        <title>Plant Genome Project.</title>
        <authorList>
            <person name="Zhang R.-G."/>
        </authorList>
    </citation>
    <scope>NUCLEOTIDE SEQUENCE</scope>
    <source>
        <strain evidence="2">Huo1</strain>
        <tissue evidence="2">Leaf</tissue>
    </source>
</reference>
<organism evidence="2">
    <name type="scientific">Salvia splendens</name>
    <name type="common">Scarlet sage</name>
    <dbReference type="NCBI Taxonomy" id="180675"/>
    <lineage>
        <taxon>Eukaryota</taxon>
        <taxon>Viridiplantae</taxon>
        <taxon>Streptophyta</taxon>
        <taxon>Embryophyta</taxon>
        <taxon>Tracheophyta</taxon>
        <taxon>Spermatophyta</taxon>
        <taxon>Magnoliopsida</taxon>
        <taxon>eudicotyledons</taxon>
        <taxon>Gunneridae</taxon>
        <taxon>Pentapetalae</taxon>
        <taxon>asterids</taxon>
        <taxon>lamiids</taxon>
        <taxon>Lamiales</taxon>
        <taxon>Lamiaceae</taxon>
        <taxon>Nepetoideae</taxon>
        <taxon>Mentheae</taxon>
        <taxon>Salviinae</taxon>
        <taxon>Salvia</taxon>
        <taxon>Salvia subgen. Calosphace</taxon>
        <taxon>core Calosphace</taxon>
    </lineage>
</organism>